<keyword evidence="3" id="KW-1185">Reference proteome</keyword>
<dbReference type="EMBL" id="JBHRYJ010000002">
    <property type="protein sequence ID" value="MFC3676028.1"/>
    <property type="molecule type" value="Genomic_DNA"/>
</dbReference>
<accession>A0ABV7VG80</accession>
<dbReference type="PANTHER" id="PTHR43968">
    <property type="match status" value="1"/>
</dbReference>
<dbReference type="SUPFAM" id="SSF52833">
    <property type="entry name" value="Thioredoxin-like"/>
    <property type="match status" value="1"/>
</dbReference>
<name>A0ABV7VG80_9PROT</name>
<dbReference type="Pfam" id="PF13410">
    <property type="entry name" value="GST_C_2"/>
    <property type="match status" value="1"/>
</dbReference>
<dbReference type="PROSITE" id="PS50404">
    <property type="entry name" value="GST_NTER"/>
    <property type="match status" value="1"/>
</dbReference>
<feature type="domain" description="GST N-terminal" evidence="1">
    <location>
        <begin position="1"/>
        <end position="82"/>
    </location>
</feature>
<proteinExistence type="predicted"/>
<sequence>MKLYYSPSSPYVRKVSIVALETGLDSRIERIPAATTPVAPNEAVAKANPLAKVPTLVTDDGEMLFDSRVICEYLDSLHQGAKLFPAGAARWRALRLQALGDGLLDAALLVRYEGFLRPEDKRWQDWADGQMLKVRGALADIEKLAPGFGDTLDIGTVSIACALGYLDFRYDDMNWRGSYPQTAAWAARFFARPSVKATVPVNPT</sequence>
<dbReference type="InterPro" id="IPR036282">
    <property type="entry name" value="Glutathione-S-Trfase_C_sf"/>
</dbReference>
<dbReference type="CDD" id="cd03205">
    <property type="entry name" value="GST_C_6"/>
    <property type="match status" value="1"/>
</dbReference>
<evidence type="ECO:0000259" key="1">
    <source>
        <dbReference type="PROSITE" id="PS50404"/>
    </source>
</evidence>
<reference evidence="3" key="1">
    <citation type="journal article" date="2019" name="Int. J. Syst. Evol. Microbiol.">
        <title>The Global Catalogue of Microorganisms (GCM) 10K type strain sequencing project: providing services to taxonomists for standard genome sequencing and annotation.</title>
        <authorList>
            <consortium name="The Broad Institute Genomics Platform"/>
            <consortium name="The Broad Institute Genome Sequencing Center for Infectious Disease"/>
            <person name="Wu L."/>
            <person name="Ma J."/>
        </authorList>
    </citation>
    <scope>NUCLEOTIDE SEQUENCE [LARGE SCALE GENOMIC DNA]</scope>
    <source>
        <strain evidence="3">KCTC 42182</strain>
    </source>
</reference>
<dbReference type="RefSeq" id="WP_379725872.1">
    <property type="nucleotide sequence ID" value="NZ_JBHRYJ010000002.1"/>
</dbReference>
<dbReference type="SUPFAM" id="SSF47616">
    <property type="entry name" value="GST C-terminal domain-like"/>
    <property type="match status" value="1"/>
</dbReference>
<comment type="caution">
    <text evidence="2">The sequence shown here is derived from an EMBL/GenBank/DDBJ whole genome shotgun (WGS) entry which is preliminary data.</text>
</comment>
<dbReference type="CDD" id="cd03049">
    <property type="entry name" value="GST_N_3"/>
    <property type="match status" value="1"/>
</dbReference>
<evidence type="ECO:0000313" key="2">
    <source>
        <dbReference type="EMBL" id="MFC3676028.1"/>
    </source>
</evidence>
<dbReference type="Gene3D" id="3.40.30.10">
    <property type="entry name" value="Glutaredoxin"/>
    <property type="match status" value="1"/>
</dbReference>
<gene>
    <name evidence="2" type="ORF">ACFOOQ_10775</name>
</gene>
<dbReference type="Pfam" id="PF13409">
    <property type="entry name" value="GST_N_2"/>
    <property type="match status" value="1"/>
</dbReference>
<evidence type="ECO:0000313" key="3">
    <source>
        <dbReference type="Proteomes" id="UP001595711"/>
    </source>
</evidence>
<dbReference type="InterPro" id="IPR004045">
    <property type="entry name" value="Glutathione_S-Trfase_N"/>
</dbReference>
<dbReference type="PANTHER" id="PTHR43968:SF6">
    <property type="entry name" value="GLUTATHIONE S-TRANSFERASE OMEGA"/>
    <property type="match status" value="1"/>
</dbReference>
<dbReference type="InterPro" id="IPR036249">
    <property type="entry name" value="Thioredoxin-like_sf"/>
</dbReference>
<organism evidence="2 3">
    <name type="scientific">Ferrovibrio xuzhouensis</name>
    <dbReference type="NCBI Taxonomy" id="1576914"/>
    <lineage>
        <taxon>Bacteria</taxon>
        <taxon>Pseudomonadati</taxon>
        <taxon>Pseudomonadota</taxon>
        <taxon>Alphaproteobacteria</taxon>
        <taxon>Rhodospirillales</taxon>
        <taxon>Rhodospirillaceae</taxon>
        <taxon>Ferrovibrio</taxon>
    </lineage>
</organism>
<dbReference type="Proteomes" id="UP001595711">
    <property type="component" value="Unassembled WGS sequence"/>
</dbReference>
<dbReference type="InterPro" id="IPR050983">
    <property type="entry name" value="GST_Omega/HSP26"/>
</dbReference>
<dbReference type="Gene3D" id="1.20.1050.10">
    <property type="match status" value="1"/>
</dbReference>
<protein>
    <submittedName>
        <fullName evidence="2">Glutathione S-transferase N-terminal domain-containing protein</fullName>
    </submittedName>
</protein>